<dbReference type="InterPro" id="IPR050295">
    <property type="entry name" value="Plant_2OG-oxidoreductases"/>
</dbReference>
<proteinExistence type="predicted"/>
<organism evidence="3 4">
    <name type="scientific">Papaver somniferum</name>
    <name type="common">Opium poppy</name>
    <dbReference type="NCBI Taxonomy" id="3469"/>
    <lineage>
        <taxon>Eukaryota</taxon>
        <taxon>Viridiplantae</taxon>
        <taxon>Streptophyta</taxon>
        <taxon>Embryophyta</taxon>
        <taxon>Tracheophyta</taxon>
        <taxon>Spermatophyta</taxon>
        <taxon>Magnoliopsida</taxon>
        <taxon>Ranunculales</taxon>
        <taxon>Papaveraceae</taxon>
        <taxon>Papaveroideae</taxon>
        <taxon>Papaver</taxon>
    </lineage>
</organism>
<evidence type="ECO:0000256" key="2">
    <source>
        <dbReference type="ARBA" id="ARBA00023004"/>
    </source>
</evidence>
<dbReference type="PANTHER" id="PTHR47991">
    <property type="entry name" value="OXOGLUTARATE/IRON-DEPENDENT DIOXYGENASE"/>
    <property type="match status" value="1"/>
</dbReference>
<keyword evidence="4" id="KW-1185">Reference proteome</keyword>
<dbReference type="InterPro" id="IPR027443">
    <property type="entry name" value="IPNS-like_sf"/>
</dbReference>
<evidence type="ECO:0000256" key="1">
    <source>
        <dbReference type="ARBA" id="ARBA00022723"/>
    </source>
</evidence>
<dbReference type="AlphaFoldDB" id="A0A4Y7IZ42"/>
<evidence type="ECO:0000313" key="3">
    <source>
        <dbReference type="EMBL" id="RZC52768.1"/>
    </source>
</evidence>
<dbReference type="Gramene" id="RZC52768">
    <property type="protein sequence ID" value="RZC52768"/>
    <property type="gene ID" value="C5167_021192"/>
</dbReference>
<keyword evidence="2" id="KW-0408">Iron</keyword>
<dbReference type="Proteomes" id="UP000316621">
    <property type="component" value="Chromosome 2"/>
</dbReference>
<dbReference type="EMBL" id="CM010716">
    <property type="protein sequence ID" value="RZC52768.1"/>
    <property type="molecule type" value="Genomic_DNA"/>
</dbReference>
<reference evidence="3 4" key="1">
    <citation type="journal article" date="2018" name="Science">
        <title>The opium poppy genome and morphinan production.</title>
        <authorList>
            <person name="Guo L."/>
            <person name="Winzer T."/>
            <person name="Yang X."/>
            <person name="Li Y."/>
            <person name="Ning Z."/>
            <person name="He Z."/>
            <person name="Teodor R."/>
            <person name="Lu Y."/>
            <person name="Bowser T.A."/>
            <person name="Graham I.A."/>
            <person name="Ye K."/>
        </authorList>
    </citation>
    <scope>NUCLEOTIDE SEQUENCE [LARGE SCALE GENOMIC DNA]</scope>
    <source>
        <strain evidence="4">cv. HN1</strain>
        <tissue evidence="3">Leaves</tissue>
    </source>
</reference>
<protein>
    <submittedName>
        <fullName evidence="3">Uncharacterized protein</fullName>
    </submittedName>
</protein>
<gene>
    <name evidence="3" type="ORF">C5167_021192</name>
</gene>
<sequence>MGASVIDHESIPVLDMQNLLSLQETMESYSSEMKLICMVLFRMMEKAPQVVDIKGIRELFEDGLESMRMNYYPPCPLGLAILLQLSEVDELQIRKEEVSVKPLPDSFIVNVGNVSQTMEFNGPSITGQY</sequence>
<dbReference type="Gene3D" id="2.60.120.330">
    <property type="entry name" value="B-lactam Antibiotic, Isopenicillin N Synthase, Chain"/>
    <property type="match status" value="1"/>
</dbReference>
<dbReference type="SUPFAM" id="SSF51197">
    <property type="entry name" value="Clavaminate synthase-like"/>
    <property type="match status" value="1"/>
</dbReference>
<evidence type="ECO:0000313" key="4">
    <source>
        <dbReference type="Proteomes" id="UP000316621"/>
    </source>
</evidence>
<dbReference type="GO" id="GO:0046872">
    <property type="term" value="F:metal ion binding"/>
    <property type="evidence" value="ECO:0007669"/>
    <property type="project" value="UniProtKB-KW"/>
</dbReference>
<name>A0A4Y7IZ42_PAPSO</name>
<accession>A0A4Y7IZ42</accession>
<keyword evidence="1" id="KW-0479">Metal-binding</keyword>